<feature type="active site" description="Proton donor" evidence="6">
    <location>
        <position position="111"/>
    </location>
</feature>
<dbReference type="PROSITE" id="PS00373">
    <property type="entry name" value="GART"/>
    <property type="match status" value="1"/>
</dbReference>
<keyword evidence="2 6" id="KW-0808">Transferase</keyword>
<dbReference type="GO" id="GO:0006189">
    <property type="term" value="P:'de novo' IMP biosynthetic process"/>
    <property type="evidence" value="ECO:0007669"/>
    <property type="project" value="UniProtKB-UniRule"/>
</dbReference>
<dbReference type="GO" id="GO:0005829">
    <property type="term" value="C:cytosol"/>
    <property type="evidence" value="ECO:0007669"/>
    <property type="project" value="TreeGrafter"/>
</dbReference>
<feature type="binding site" evidence="6">
    <location>
        <begin position="92"/>
        <end position="95"/>
    </location>
    <ligand>
        <name>(6R)-10-formyltetrahydrofolate</name>
        <dbReference type="ChEBI" id="CHEBI:195366"/>
    </ligand>
</feature>
<evidence type="ECO:0000256" key="4">
    <source>
        <dbReference type="ARBA" id="ARBA00038440"/>
    </source>
</evidence>
<evidence type="ECO:0000313" key="8">
    <source>
        <dbReference type="EMBL" id="GGG74133.1"/>
    </source>
</evidence>
<comment type="similarity">
    <text evidence="4 6">Belongs to the GART family.</text>
</comment>
<dbReference type="GO" id="GO:0004644">
    <property type="term" value="F:phosphoribosylglycinamide formyltransferase activity"/>
    <property type="evidence" value="ECO:0007669"/>
    <property type="project" value="UniProtKB-UniRule"/>
</dbReference>
<reference evidence="8" key="2">
    <citation type="submission" date="2020-09" db="EMBL/GenBank/DDBJ databases">
        <authorList>
            <person name="Sun Q."/>
            <person name="Zhou Y."/>
        </authorList>
    </citation>
    <scope>NUCLEOTIDE SEQUENCE</scope>
    <source>
        <strain evidence="8">CGMCC 1.12754</strain>
    </source>
</reference>
<dbReference type="AlphaFoldDB" id="A0A917M2T3"/>
<comment type="caution">
    <text evidence="8">The sequence shown here is derived from an EMBL/GenBank/DDBJ whole genome shotgun (WGS) entry which is preliminary data.</text>
</comment>
<keyword evidence="9" id="KW-1185">Reference proteome</keyword>
<evidence type="ECO:0000259" key="7">
    <source>
        <dbReference type="Pfam" id="PF00551"/>
    </source>
</evidence>
<evidence type="ECO:0000256" key="6">
    <source>
        <dbReference type="HAMAP-Rule" id="MF_01930"/>
    </source>
</evidence>
<feature type="binding site" evidence="6">
    <location>
        <position position="109"/>
    </location>
    <ligand>
        <name>(6R)-10-formyltetrahydrofolate</name>
        <dbReference type="ChEBI" id="CHEBI:195366"/>
    </ligand>
</feature>
<dbReference type="Proteomes" id="UP000622860">
    <property type="component" value="Unassembled WGS sequence"/>
</dbReference>
<reference evidence="8" key="1">
    <citation type="journal article" date="2014" name="Int. J. Syst. Evol. Microbiol.">
        <title>Complete genome sequence of Corynebacterium casei LMG S-19264T (=DSM 44701T), isolated from a smear-ripened cheese.</title>
        <authorList>
            <consortium name="US DOE Joint Genome Institute (JGI-PGF)"/>
            <person name="Walter F."/>
            <person name="Albersmeier A."/>
            <person name="Kalinowski J."/>
            <person name="Ruckert C."/>
        </authorList>
    </citation>
    <scope>NUCLEOTIDE SEQUENCE</scope>
    <source>
        <strain evidence="8">CGMCC 1.12754</strain>
    </source>
</reference>
<comment type="pathway">
    <text evidence="1 6">Purine metabolism; IMP biosynthesis via de novo pathway; N(2)-formyl-N(1)-(5-phospho-D-ribosyl)glycinamide from N(1)-(5-phospho-D-ribosyl)glycinamide (10-formyl THF route): step 1/1.</text>
</comment>
<feature type="binding site" evidence="6">
    <location>
        <begin position="14"/>
        <end position="16"/>
    </location>
    <ligand>
        <name>N(1)-(5-phospho-beta-D-ribosyl)glycinamide</name>
        <dbReference type="ChEBI" id="CHEBI:143788"/>
    </ligand>
</feature>
<dbReference type="NCBIfam" id="TIGR00639">
    <property type="entry name" value="PurN"/>
    <property type="match status" value="1"/>
</dbReference>
<dbReference type="Gene3D" id="3.40.50.170">
    <property type="entry name" value="Formyl transferase, N-terminal domain"/>
    <property type="match status" value="1"/>
</dbReference>
<dbReference type="Pfam" id="PF00551">
    <property type="entry name" value="Formyl_trans_N"/>
    <property type="match status" value="1"/>
</dbReference>
<comment type="function">
    <text evidence="6">Catalyzes the transfer of a formyl group from 10-formyltetrahydrofolate to 5-phospho-ribosyl-glycinamide (GAR), producing 5-phospho-ribosyl-N-formylglycinamide (FGAR) and tetrahydrofolate.</text>
</comment>
<feature type="domain" description="Formyl transferase N-terminal" evidence="7">
    <location>
        <begin position="5"/>
        <end position="184"/>
    </location>
</feature>
<dbReference type="InterPro" id="IPR036477">
    <property type="entry name" value="Formyl_transf_N_sf"/>
</dbReference>
<dbReference type="EC" id="2.1.2.2" evidence="6"/>
<evidence type="ECO:0000256" key="1">
    <source>
        <dbReference type="ARBA" id="ARBA00005054"/>
    </source>
</evidence>
<proteinExistence type="inferred from homology"/>
<evidence type="ECO:0000313" key="9">
    <source>
        <dbReference type="Proteomes" id="UP000622860"/>
    </source>
</evidence>
<dbReference type="InterPro" id="IPR002376">
    <property type="entry name" value="Formyl_transf_N"/>
</dbReference>
<evidence type="ECO:0000256" key="3">
    <source>
        <dbReference type="ARBA" id="ARBA00022755"/>
    </source>
</evidence>
<dbReference type="SUPFAM" id="SSF53328">
    <property type="entry name" value="Formyltransferase"/>
    <property type="match status" value="1"/>
</dbReference>
<dbReference type="HAMAP" id="MF_01930">
    <property type="entry name" value="PurN"/>
    <property type="match status" value="1"/>
</dbReference>
<feature type="binding site" evidence="6">
    <location>
        <position position="67"/>
    </location>
    <ligand>
        <name>(6R)-10-formyltetrahydrofolate</name>
        <dbReference type="ChEBI" id="CHEBI:195366"/>
    </ligand>
</feature>
<keyword evidence="3 6" id="KW-0658">Purine biosynthesis</keyword>
<name>A0A917M2T3_9BACI</name>
<sequence>MNKVKAAVFASGTGSNFQAIIEQEIENKLACDIALLVCDKPGATVINIAEDYDIPTFVFNPKNYAAKKDYEQEVVKRLQIMNVKWIFLAGYMRIIGPDLLHVYENKIVNLHPSMLPAFPGKDAIGQAFEAGVKTTGVTVHYVDAGIDTGPIIEQKSVHVFPDDTKDTLQKRIQRVEHQLYPRVINQLIKQERGVFS</sequence>
<dbReference type="EMBL" id="BMFR01000006">
    <property type="protein sequence ID" value="GGG74133.1"/>
    <property type="molecule type" value="Genomic_DNA"/>
</dbReference>
<dbReference type="CDD" id="cd08645">
    <property type="entry name" value="FMT_core_GART"/>
    <property type="match status" value="1"/>
</dbReference>
<dbReference type="PANTHER" id="PTHR43369">
    <property type="entry name" value="PHOSPHORIBOSYLGLYCINAMIDE FORMYLTRANSFERASE"/>
    <property type="match status" value="1"/>
</dbReference>
<evidence type="ECO:0000256" key="5">
    <source>
        <dbReference type="ARBA" id="ARBA00047664"/>
    </source>
</evidence>
<dbReference type="RefSeq" id="WP_188455098.1">
    <property type="nucleotide sequence ID" value="NZ_BMFR01000006.1"/>
</dbReference>
<dbReference type="PANTHER" id="PTHR43369:SF2">
    <property type="entry name" value="PHOSPHORIBOSYLGLYCINAMIDE FORMYLTRANSFERASE"/>
    <property type="match status" value="1"/>
</dbReference>
<feature type="site" description="Raises pKa of active site His" evidence="6">
    <location>
        <position position="147"/>
    </location>
</feature>
<organism evidence="8 9">
    <name type="scientific">Virgibacillus oceani</name>
    <dbReference type="NCBI Taxonomy" id="1479511"/>
    <lineage>
        <taxon>Bacteria</taxon>
        <taxon>Bacillati</taxon>
        <taxon>Bacillota</taxon>
        <taxon>Bacilli</taxon>
        <taxon>Bacillales</taxon>
        <taxon>Bacillaceae</taxon>
        <taxon>Virgibacillus</taxon>
    </lineage>
</organism>
<evidence type="ECO:0000256" key="2">
    <source>
        <dbReference type="ARBA" id="ARBA00022679"/>
    </source>
</evidence>
<dbReference type="FunFam" id="3.40.50.170:FF:000007">
    <property type="entry name" value="Phosphoribosylglycinamide formyltransferase"/>
    <property type="match status" value="1"/>
</dbReference>
<dbReference type="InterPro" id="IPR001555">
    <property type="entry name" value="GART_AS"/>
</dbReference>
<gene>
    <name evidence="6 8" type="primary">purN</name>
    <name evidence="8" type="ORF">GCM10011398_18400</name>
</gene>
<protein>
    <recommendedName>
        <fullName evidence="6">Phosphoribosylglycinamide formyltransferase</fullName>
        <ecNumber evidence="6">2.1.2.2</ecNumber>
    </recommendedName>
    <alternativeName>
        <fullName evidence="6">5'-phosphoribosylglycinamide transformylase</fullName>
    </alternativeName>
    <alternativeName>
        <fullName evidence="6">GAR transformylase</fullName>
        <shortName evidence="6">GART</shortName>
    </alternativeName>
</protein>
<accession>A0A917M2T3</accession>
<dbReference type="InterPro" id="IPR004607">
    <property type="entry name" value="GART"/>
</dbReference>
<comment type="catalytic activity">
    <reaction evidence="5 6">
        <text>N(1)-(5-phospho-beta-D-ribosyl)glycinamide + (6R)-10-formyltetrahydrofolate = N(2)-formyl-N(1)-(5-phospho-beta-D-ribosyl)glycinamide + (6S)-5,6,7,8-tetrahydrofolate + H(+)</text>
        <dbReference type="Rhea" id="RHEA:15053"/>
        <dbReference type="ChEBI" id="CHEBI:15378"/>
        <dbReference type="ChEBI" id="CHEBI:57453"/>
        <dbReference type="ChEBI" id="CHEBI:143788"/>
        <dbReference type="ChEBI" id="CHEBI:147286"/>
        <dbReference type="ChEBI" id="CHEBI:195366"/>
        <dbReference type="EC" id="2.1.2.2"/>
    </reaction>
</comment>